<evidence type="ECO:0000313" key="3">
    <source>
        <dbReference type="Proteomes" id="UP001642464"/>
    </source>
</evidence>
<evidence type="ECO:0000256" key="1">
    <source>
        <dbReference type="SAM" id="MobiDB-lite"/>
    </source>
</evidence>
<keyword evidence="2" id="KW-0067">ATP-binding</keyword>
<sequence>MVKSKKEKKEVTEEKPLPPAKSIFEVKATSGRARLGELASALPTPAFTQLTSRGMPQCLRPEVLVAMTEAPLYQLPVGDLLLRQETPSQAWQQDKEEVEAEWPEYKNSLLMLTRPTYQMDAEMTPAAWKQQYLEEDVEQLQQKKQHHVHLPDGPKGEHRPLAHCRDAQTRDNGIQST</sequence>
<evidence type="ECO:0000313" key="2">
    <source>
        <dbReference type="EMBL" id="CAK8986991.1"/>
    </source>
</evidence>
<name>A0ABP0HBV7_9DINO</name>
<dbReference type="GO" id="GO:0004386">
    <property type="term" value="F:helicase activity"/>
    <property type="evidence" value="ECO:0007669"/>
    <property type="project" value="UniProtKB-KW"/>
</dbReference>
<dbReference type="InterPro" id="IPR036511">
    <property type="entry name" value="TGT-like_sf"/>
</dbReference>
<organism evidence="2 3">
    <name type="scientific">Durusdinium trenchii</name>
    <dbReference type="NCBI Taxonomy" id="1381693"/>
    <lineage>
        <taxon>Eukaryota</taxon>
        <taxon>Sar</taxon>
        <taxon>Alveolata</taxon>
        <taxon>Dinophyceae</taxon>
        <taxon>Suessiales</taxon>
        <taxon>Symbiodiniaceae</taxon>
        <taxon>Durusdinium</taxon>
    </lineage>
</organism>
<accession>A0ABP0HBV7</accession>
<feature type="region of interest" description="Disordered" evidence="1">
    <location>
        <begin position="138"/>
        <end position="177"/>
    </location>
</feature>
<dbReference type="EMBL" id="CAXAMM010000325">
    <property type="protein sequence ID" value="CAK8986991.1"/>
    <property type="molecule type" value="Genomic_DNA"/>
</dbReference>
<feature type="compositionally biased region" description="Basic and acidic residues" evidence="1">
    <location>
        <begin position="149"/>
        <end position="169"/>
    </location>
</feature>
<dbReference type="SUPFAM" id="SSF51713">
    <property type="entry name" value="tRNA-guanine transglycosylase"/>
    <property type="match status" value="1"/>
</dbReference>
<protein>
    <submittedName>
        <fullName evidence="2">ATP-dependent DNA helicase</fullName>
    </submittedName>
</protein>
<keyword evidence="3" id="KW-1185">Reference proteome</keyword>
<reference evidence="2 3" key="1">
    <citation type="submission" date="2024-02" db="EMBL/GenBank/DDBJ databases">
        <authorList>
            <person name="Chen Y."/>
            <person name="Shah S."/>
            <person name="Dougan E. K."/>
            <person name="Thang M."/>
            <person name="Chan C."/>
        </authorList>
    </citation>
    <scope>NUCLEOTIDE SEQUENCE [LARGE SCALE GENOMIC DNA]</scope>
</reference>
<keyword evidence="2" id="KW-0347">Helicase</keyword>
<proteinExistence type="predicted"/>
<gene>
    <name evidence="2" type="ORF">SCF082_LOCUS785</name>
</gene>
<dbReference type="Proteomes" id="UP001642464">
    <property type="component" value="Unassembled WGS sequence"/>
</dbReference>
<keyword evidence="2" id="KW-0547">Nucleotide-binding</keyword>
<comment type="caution">
    <text evidence="2">The sequence shown here is derived from an EMBL/GenBank/DDBJ whole genome shotgun (WGS) entry which is preliminary data.</text>
</comment>
<keyword evidence="2" id="KW-0378">Hydrolase</keyword>